<keyword evidence="2" id="KW-1185">Reference proteome</keyword>
<gene>
    <name evidence="1" type="ORF">GCM10009430_47730</name>
</gene>
<accession>A0ABP3UGH8</accession>
<reference evidence="2" key="1">
    <citation type="journal article" date="2019" name="Int. J. Syst. Evol. Microbiol.">
        <title>The Global Catalogue of Microorganisms (GCM) 10K type strain sequencing project: providing services to taxonomists for standard genome sequencing and annotation.</title>
        <authorList>
            <consortium name="The Broad Institute Genomics Platform"/>
            <consortium name="The Broad Institute Genome Sequencing Center for Infectious Disease"/>
            <person name="Wu L."/>
            <person name="Ma J."/>
        </authorList>
    </citation>
    <scope>NUCLEOTIDE SEQUENCE [LARGE SCALE GENOMIC DNA]</scope>
    <source>
        <strain evidence="2">JCM 15974</strain>
    </source>
</reference>
<organism evidence="1 2">
    <name type="scientific">Aquimarina litoralis</name>
    <dbReference type="NCBI Taxonomy" id="584605"/>
    <lineage>
        <taxon>Bacteria</taxon>
        <taxon>Pseudomonadati</taxon>
        <taxon>Bacteroidota</taxon>
        <taxon>Flavobacteriia</taxon>
        <taxon>Flavobacteriales</taxon>
        <taxon>Flavobacteriaceae</taxon>
        <taxon>Aquimarina</taxon>
    </lineage>
</organism>
<comment type="caution">
    <text evidence="1">The sequence shown here is derived from an EMBL/GenBank/DDBJ whole genome shotgun (WGS) entry which is preliminary data.</text>
</comment>
<proteinExistence type="predicted"/>
<name>A0ABP3UGH8_9FLAO</name>
<evidence type="ECO:0000313" key="2">
    <source>
        <dbReference type="Proteomes" id="UP001501758"/>
    </source>
</evidence>
<dbReference type="RefSeq" id="WP_343914770.1">
    <property type="nucleotide sequence ID" value="NZ_BAAAGE010000008.1"/>
</dbReference>
<sequence>MIKNYLPLLCFILILVPNFNFSQENFEKVKSPIISSTVLKANTTYIVPNEILVTNSATLTIEEGVILKNPENNEIIISIENGSRVIASGSYDNPIVAATDSSEKPIIIMKPSLQKTDNAVADNYFYYKSIENPTVLMNSQPNSYNNISSIQGDF</sequence>
<dbReference type="Proteomes" id="UP001501758">
    <property type="component" value="Unassembled WGS sequence"/>
</dbReference>
<dbReference type="EMBL" id="BAAAGE010000008">
    <property type="protein sequence ID" value="GAA0733509.1"/>
    <property type="molecule type" value="Genomic_DNA"/>
</dbReference>
<evidence type="ECO:0000313" key="1">
    <source>
        <dbReference type="EMBL" id="GAA0733509.1"/>
    </source>
</evidence>
<protein>
    <submittedName>
        <fullName evidence="1">Uncharacterized protein</fullName>
    </submittedName>
</protein>